<dbReference type="PANTHER" id="PTHR37753:SF1">
    <property type="entry name" value="OS01G0940600 PROTEIN"/>
    <property type="match status" value="1"/>
</dbReference>
<evidence type="ECO:0000256" key="2">
    <source>
        <dbReference type="SAM" id="Phobius"/>
    </source>
</evidence>
<protein>
    <recommendedName>
        <fullName evidence="5">High chlorophyll fluorescence 153</fullName>
    </recommendedName>
</protein>
<dbReference type="AlphaFoldDB" id="A0A8K0GUB2"/>
<feature type="compositionally biased region" description="Basic and acidic residues" evidence="1">
    <location>
        <begin position="122"/>
        <end position="136"/>
    </location>
</feature>
<reference evidence="3" key="1">
    <citation type="submission" date="2020-03" db="EMBL/GenBank/DDBJ databases">
        <title>A high-quality chromosome-level genome assembly of a woody plant with both climbing and erect habits, Rhamnella rubrinervis.</title>
        <authorList>
            <person name="Lu Z."/>
            <person name="Yang Y."/>
            <person name="Zhu X."/>
            <person name="Sun Y."/>
        </authorList>
    </citation>
    <scope>NUCLEOTIDE SEQUENCE</scope>
    <source>
        <strain evidence="3">BYM</strain>
        <tissue evidence="3">Leaf</tissue>
    </source>
</reference>
<name>A0A8K0GUB2_9ROSA</name>
<accession>A0A8K0GUB2</accession>
<keyword evidence="2" id="KW-1133">Transmembrane helix</keyword>
<evidence type="ECO:0000313" key="3">
    <source>
        <dbReference type="EMBL" id="KAF3437383.1"/>
    </source>
</evidence>
<comment type="caution">
    <text evidence="3">The sequence shown here is derived from an EMBL/GenBank/DDBJ whole genome shotgun (WGS) entry which is preliminary data.</text>
</comment>
<sequence>MAGLLIFNPTPFGLSLSATATRASFKPPHKVLFPAVRFPGDPMCRKTRPRGLTVVTRASPSTSTYIFAFLLPFSLILITVFTSIRIADKLDEDFLEEFSINQAIRESNGEEEDDVDLSIQEEPARPRTRDRPKREI</sequence>
<dbReference type="EMBL" id="VOIH02000009">
    <property type="protein sequence ID" value="KAF3437383.1"/>
    <property type="molecule type" value="Genomic_DNA"/>
</dbReference>
<evidence type="ECO:0008006" key="5">
    <source>
        <dbReference type="Google" id="ProtNLM"/>
    </source>
</evidence>
<dbReference type="Proteomes" id="UP000796880">
    <property type="component" value="Unassembled WGS sequence"/>
</dbReference>
<dbReference type="OrthoDB" id="786736at2759"/>
<evidence type="ECO:0000313" key="4">
    <source>
        <dbReference type="Proteomes" id="UP000796880"/>
    </source>
</evidence>
<proteinExistence type="predicted"/>
<gene>
    <name evidence="3" type="ORF">FNV43_RR20136</name>
</gene>
<keyword evidence="2" id="KW-0472">Membrane</keyword>
<keyword evidence="4" id="KW-1185">Reference proteome</keyword>
<organism evidence="3 4">
    <name type="scientific">Rhamnella rubrinervis</name>
    <dbReference type="NCBI Taxonomy" id="2594499"/>
    <lineage>
        <taxon>Eukaryota</taxon>
        <taxon>Viridiplantae</taxon>
        <taxon>Streptophyta</taxon>
        <taxon>Embryophyta</taxon>
        <taxon>Tracheophyta</taxon>
        <taxon>Spermatophyta</taxon>
        <taxon>Magnoliopsida</taxon>
        <taxon>eudicotyledons</taxon>
        <taxon>Gunneridae</taxon>
        <taxon>Pentapetalae</taxon>
        <taxon>rosids</taxon>
        <taxon>fabids</taxon>
        <taxon>Rosales</taxon>
        <taxon>Rhamnaceae</taxon>
        <taxon>rhamnoid group</taxon>
        <taxon>Rhamneae</taxon>
        <taxon>Rhamnella</taxon>
    </lineage>
</organism>
<dbReference type="PANTHER" id="PTHR37753">
    <property type="entry name" value="OS01G0940600 PROTEIN"/>
    <property type="match status" value="1"/>
</dbReference>
<feature type="transmembrane region" description="Helical" evidence="2">
    <location>
        <begin position="65"/>
        <end position="84"/>
    </location>
</feature>
<feature type="region of interest" description="Disordered" evidence="1">
    <location>
        <begin position="105"/>
        <end position="136"/>
    </location>
</feature>
<keyword evidence="2" id="KW-0812">Transmembrane</keyword>
<evidence type="ECO:0000256" key="1">
    <source>
        <dbReference type="SAM" id="MobiDB-lite"/>
    </source>
</evidence>